<name>E3H8M2_ILYPC</name>
<dbReference type="InterPro" id="IPR036921">
    <property type="entry name" value="PurM-like_N_sf"/>
</dbReference>
<dbReference type="InterPro" id="IPR011854">
    <property type="entry name" value="HypE"/>
</dbReference>
<dbReference type="OrthoDB" id="153904at2"/>
<dbReference type="Gene3D" id="3.90.650.10">
    <property type="entry name" value="PurM-like C-terminal domain"/>
    <property type="match status" value="1"/>
</dbReference>
<dbReference type="Proteomes" id="UP000006875">
    <property type="component" value="Chromosome"/>
</dbReference>
<proteinExistence type="inferred from homology"/>
<protein>
    <submittedName>
        <fullName evidence="4">AIR synthase related protein domain protein</fullName>
    </submittedName>
</protein>
<accession>E3H8M2</accession>
<dbReference type="Pfam" id="PF00586">
    <property type="entry name" value="AIRS"/>
    <property type="match status" value="1"/>
</dbReference>
<sequence length="327" mass="35453">MEIGKLKASDLEKLIFKNIKHKRSEILTDPKIGGDCAVLDFGDKVAYISSDPITGATEELGKLAVNINCNDIATAGIEPVGLMLTILAPEGTKAEEIERVVSDAHAECEKLNVSIMGGHTEITKVVNRMVVSVTAIGIGKKEDYTKRGKVEPGDCLILTKGAGIEGTGIIAYEKSEEIRKNLGEQTLKEAKNMLDKISVVREGIIASPYVKGMHDVTEGGILGAIWEVSEFYGLGSEIYREKIEIADCTRAICDHFNINPLKLISSGSMLLTADPLKGSKIVEILKSEGIESQIIGKFIKDNSKSIISGNFVEEISEPESDELYRVV</sequence>
<dbReference type="SUPFAM" id="SSF55326">
    <property type="entry name" value="PurM N-terminal domain-like"/>
    <property type="match status" value="1"/>
</dbReference>
<evidence type="ECO:0000259" key="2">
    <source>
        <dbReference type="Pfam" id="PF00586"/>
    </source>
</evidence>
<reference evidence="4 5" key="1">
    <citation type="journal article" date="2010" name="Stand. Genomic Sci.">
        <title>Complete genome sequence of Ilyobacter polytropus type strain (CuHbu1).</title>
        <authorList>
            <person name="Sikorski J."/>
            <person name="Chertkov O."/>
            <person name="Lapidus A."/>
            <person name="Nolan M."/>
            <person name="Lucas S."/>
            <person name="Del Rio T.G."/>
            <person name="Tice H."/>
            <person name="Cheng J.F."/>
            <person name="Tapia R."/>
            <person name="Han C."/>
            <person name="Goodwin L."/>
            <person name="Pitluck S."/>
            <person name="Liolios K."/>
            <person name="Ivanova N."/>
            <person name="Mavromatis K."/>
            <person name="Mikhailova N."/>
            <person name="Pati A."/>
            <person name="Chen A."/>
            <person name="Palaniappan K."/>
            <person name="Land M."/>
            <person name="Hauser L."/>
            <person name="Chang Y.J."/>
            <person name="Jeffries C.D."/>
            <person name="Brambilla E."/>
            <person name="Yasawong M."/>
            <person name="Rohde M."/>
            <person name="Pukall R."/>
            <person name="Spring S."/>
            <person name="Goker M."/>
            <person name="Woyke T."/>
            <person name="Bristow J."/>
            <person name="Eisen J.A."/>
            <person name="Markowitz V."/>
            <person name="Hugenholtz P."/>
            <person name="Kyrpides N.C."/>
            <person name="Klenk H.P."/>
        </authorList>
    </citation>
    <scope>NUCLEOTIDE SEQUENCE [LARGE SCALE GENOMIC DNA]</scope>
    <source>
        <strain evidence="5">ATCC 51220 / DSM 2926 / LMG 16218 / CuHBu1</strain>
    </source>
</reference>
<dbReference type="STRING" id="572544.Ilyop_1223"/>
<dbReference type="PIRSF" id="PIRSF005644">
    <property type="entry name" value="Hdrgns_mtr_HypE"/>
    <property type="match status" value="1"/>
</dbReference>
<dbReference type="eggNOG" id="COG0309">
    <property type="taxonomic scope" value="Bacteria"/>
</dbReference>
<dbReference type="Pfam" id="PF02769">
    <property type="entry name" value="AIRS_C"/>
    <property type="match status" value="1"/>
</dbReference>
<feature type="domain" description="PurM-like N-terminal" evidence="2">
    <location>
        <begin position="33"/>
        <end position="138"/>
    </location>
</feature>
<dbReference type="CDD" id="cd06061">
    <property type="entry name" value="PurM-like1"/>
    <property type="match status" value="1"/>
</dbReference>
<dbReference type="EMBL" id="CP002281">
    <property type="protein sequence ID" value="ADO83004.1"/>
    <property type="molecule type" value="Genomic_DNA"/>
</dbReference>
<gene>
    <name evidence="4" type="ordered locus">Ilyop_1223</name>
</gene>
<dbReference type="HOGENOM" id="CLU_041631_0_0_0"/>
<evidence type="ECO:0000259" key="3">
    <source>
        <dbReference type="Pfam" id="PF02769"/>
    </source>
</evidence>
<dbReference type="InterPro" id="IPR036676">
    <property type="entry name" value="PurM-like_C_sf"/>
</dbReference>
<dbReference type="AlphaFoldDB" id="E3H8M2"/>
<dbReference type="RefSeq" id="WP_013387671.1">
    <property type="nucleotide sequence ID" value="NC_014632.1"/>
</dbReference>
<dbReference type="InterPro" id="IPR010918">
    <property type="entry name" value="PurM-like_C_dom"/>
</dbReference>
<dbReference type="PANTHER" id="PTHR30303">
    <property type="entry name" value="HYDROGENASE ISOENZYMES FORMATION PROTEIN HYPE"/>
    <property type="match status" value="1"/>
</dbReference>
<evidence type="ECO:0000256" key="1">
    <source>
        <dbReference type="ARBA" id="ARBA00006243"/>
    </source>
</evidence>
<evidence type="ECO:0000313" key="4">
    <source>
        <dbReference type="EMBL" id="ADO83004.1"/>
    </source>
</evidence>
<dbReference type="KEGG" id="ipo:Ilyop_1223"/>
<dbReference type="InterPro" id="IPR016188">
    <property type="entry name" value="PurM-like_N"/>
</dbReference>
<organism evidence="4 5">
    <name type="scientific">Ilyobacter polytropus (strain ATCC 51220 / DSM 2926 / LMG 16218 / CuHBu1)</name>
    <dbReference type="NCBI Taxonomy" id="572544"/>
    <lineage>
        <taxon>Bacteria</taxon>
        <taxon>Fusobacteriati</taxon>
        <taxon>Fusobacteriota</taxon>
        <taxon>Fusobacteriia</taxon>
        <taxon>Fusobacteriales</taxon>
        <taxon>Fusobacteriaceae</taxon>
        <taxon>Ilyobacter</taxon>
    </lineage>
</organism>
<dbReference type="GO" id="GO:0051604">
    <property type="term" value="P:protein maturation"/>
    <property type="evidence" value="ECO:0007669"/>
    <property type="project" value="TreeGrafter"/>
</dbReference>
<dbReference type="PANTHER" id="PTHR30303:SF4">
    <property type="entry name" value="HYDROGENASE EXPRESSION_FORMATION PROTEIN HYPE"/>
    <property type="match status" value="1"/>
</dbReference>
<evidence type="ECO:0000313" key="5">
    <source>
        <dbReference type="Proteomes" id="UP000006875"/>
    </source>
</evidence>
<feature type="domain" description="PurM-like C-terminal" evidence="3">
    <location>
        <begin position="151"/>
        <end position="306"/>
    </location>
</feature>
<dbReference type="Gene3D" id="3.30.1330.10">
    <property type="entry name" value="PurM-like, N-terminal domain"/>
    <property type="match status" value="1"/>
</dbReference>
<keyword evidence="5" id="KW-1185">Reference proteome</keyword>
<comment type="similarity">
    <text evidence="1">Belongs to the HypE family.</text>
</comment>
<dbReference type="SUPFAM" id="SSF56042">
    <property type="entry name" value="PurM C-terminal domain-like"/>
    <property type="match status" value="1"/>
</dbReference>